<proteinExistence type="predicted"/>
<name>A0A8T1U6Y0_9STRA</name>
<dbReference type="Proteomes" id="UP000688947">
    <property type="component" value="Unassembled WGS sequence"/>
</dbReference>
<reference evidence="1" key="1">
    <citation type="submission" date="2021-01" db="EMBL/GenBank/DDBJ databases">
        <title>Phytophthora aleatoria, a newly-described species from Pinus radiata is distinct from Phytophthora cactorum isolates based on comparative genomics.</title>
        <authorList>
            <person name="Mcdougal R."/>
            <person name="Panda P."/>
            <person name="Williams N."/>
            <person name="Studholme D.J."/>
        </authorList>
    </citation>
    <scope>NUCLEOTIDE SEQUENCE</scope>
    <source>
        <strain evidence="1">NZFS 3830</strain>
    </source>
</reference>
<comment type="caution">
    <text evidence="1">The sequence shown here is derived from an EMBL/GenBank/DDBJ whole genome shotgun (WGS) entry which is preliminary data.</text>
</comment>
<evidence type="ECO:0000313" key="2">
    <source>
        <dbReference type="Proteomes" id="UP000688947"/>
    </source>
</evidence>
<evidence type="ECO:0000313" key="1">
    <source>
        <dbReference type="EMBL" id="KAG6955744.1"/>
    </source>
</evidence>
<gene>
    <name evidence="1" type="ORF">JG687_00011008</name>
</gene>
<dbReference type="EMBL" id="JAENGZ010000652">
    <property type="protein sequence ID" value="KAG6955744.1"/>
    <property type="molecule type" value="Genomic_DNA"/>
</dbReference>
<sequence length="66" mass="7348">MSVDAVFKLLKSQNTVGVSTGLKFDTLGEFILFYNRAKKAEETLIGVLTRGFGSQGRLFGRDVYRT</sequence>
<protein>
    <submittedName>
        <fullName evidence="1">Uncharacterized protein</fullName>
    </submittedName>
</protein>
<accession>A0A8T1U6Y0</accession>
<dbReference type="AlphaFoldDB" id="A0A8T1U6Y0"/>
<organism evidence="1 2">
    <name type="scientific">Phytophthora cactorum</name>
    <dbReference type="NCBI Taxonomy" id="29920"/>
    <lineage>
        <taxon>Eukaryota</taxon>
        <taxon>Sar</taxon>
        <taxon>Stramenopiles</taxon>
        <taxon>Oomycota</taxon>
        <taxon>Peronosporomycetes</taxon>
        <taxon>Peronosporales</taxon>
        <taxon>Peronosporaceae</taxon>
        <taxon>Phytophthora</taxon>
    </lineage>
</organism>